<dbReference type="AlphaFoldDB" id="A0AAV3AQ92"/>
<sequence>MPKSSNQWTLKIIYTTQMLYRRKSKLASLKINTFRVNLRWSKQQQAVLLVYSIMNYNYIGFWKNDNIYKQMFQLFTVQLL</sequence>
<proteinExistence type="predicted"/>
<comment type="caution">
    <text evidence="1">The sequence shown here is derived from an EMBL/GenBank/DDBJ whole genome shotgun (WGS) entry which is preliminary data.</text>
</comment>
<accession>A0AAV3AQ92</accession>
<gene>
    <name evidence="1" type="ORF">GDO54_009012</name>
</gene>
<evidence type="ECO:0000313" key="1">
    <source>
        <dbReference type="EMBL" id="DBA28704.1"/>
    </source>
</evidence>
<evidence type="ECO:0000313" key="2">
    <source>
        <dbReference type="Proteomes" id="UP001181693"/>
    </source>
</evidence>
<reference evidence="1" key="1">
    <citation type="thesis" date="2020" institute="ProQuest LLC" country="789 East Eisenhower Parkway, Ann Arbor, MI, USA">
        <title>Comparative Genomics and Chromosome Evolution.</title>
        <authorList>
            <person name="Mudd A.B."/>
        </authorList>
    </citation>
    <scope>NUCLEOTIDE SEQUENCE</scope>
    <source>
        <strain evidence="1">1538</strain>
        <tissue evidence="1">Blood</tissue>
    </source>
</reference>
<dbReference type="Proteomes" id="UP001181693">
    <property type="component" value="Unassembled WGS sequence"/>
</dbReference>
<name>A0AAV3AQ92_PYXAD</name>
<protein>
    <submittedName>
        <fullName evidence="1">Uncharacterized protein</fullName>
    </submittedName>
</protein>
<keyword evidence="2" id="KW-1185">Reference proteome</keyword>
<organism evidence="1 2">
    <name type="scientific">Pyxicephalus adspersus</name>
    <name type="common">African bullfrog</name>
    <dbReference type="NCBI Taxonomy" id="30357"/>
    <lineage>
        <taxon>Eukaryota</taxon>
        <taxon>Metazoa</taxon>
        <taxon>Chordata</taxon>
        <taxon>Craniata</taxon>
        <taxon>Vertebrata</taxon>
        <taxon>Euteleostomi</taxon>
        <taxon>Amphibia</taxon>
        <taxon>Batrachia</taxon>
        <taxon>Anura</taxon>
        <taxon>Neobatrachia</taxon>
        <taxon>Ranoidea</taxon>
        <taxon>Pyxicephalidae</taxon>
        <taxon>Pyxicephalinae</taxon>
        <taxon>Pyxicephalus</taxon>
    </lineage>
</organism>
<dbReference type="EMBL" id="DYDO01000003">
    <property type="protein sequence ID" value="DBA28704.1"/>
    <property type="molecule type" value="Genomic_DNA"/>
</dbReference>